<proteinExistence type="predicted"/>
<feature type="compositionally biased region" description="Polar residues" evidence="1">
    <location>
        <begin position="638"/>
        <end position="648"/>
    </location>
</feature>
<dbReference type="EMBL" id="KL363257">
    <property type="protein sequence ID" value="KFD50187.1"/>
    <property type="molecule type" value="Genomic_DNA"/>
</dbReference>
<dbReference type="Pfam" id="PF13912">
    <property type="entry name" value="zf-C2H2_6"/>
    <property type="match status" value="2"/>
</dbReference>
<feature type="region of interest" description="Disordered" evidence="1">
    <location>
        <begin position="769"/>
        <end position="844"/>
    </location>
</feature>
<dbReference type="Proteomes" id="UP000030764">
    <property type="component" value="Unassembled WGS sequence"/>
</dbReference>
<feature type="region of interest" description="Disordered" evidence="1">
    <location>
        <begin position="489"/>
        <end position="531"/>
    </location>
</feature>
<evidence type="ECO:0000313" key="4">
    <source>
        <dbReference type="Proteomes" id="UP000030764"/>
    </source>
</evidence>
<dbReference type="PROSITE" id="PS00028">
    <property type="entry name" value="ZINC_FINGER_C2H2_1"/>
    <property type="match status" value="3"/>
</dbReference>
<feature type="compositionally biased region" description="Basic and acidic residues" evidence="1">
    <location>
        <begin position="805"/>
        <end position="815"/>
    </location>
</feature>
<gene>
    <name evidence="3" type="ORF">M513_08932</name>
</gene>
<feature type="compositionally biased region" description="Basic residues" evidence="1">
    <location>
        <begin position="929"/>
        <end position="938"/>
    </location>
</feature>
<evidence type="ECO:0000256" key="1">
    <source>
        <dbReference type="SAM" id="MobiDB-lite"/>
    </source>
</evidence>
<feature type="compositionally biased region" description="Basic and acidic residues" evidence="1">
    <location>
        <begin position="58"/>
        <end position="71"/>
    </location>
</feature>
<feature type="domain" description="C2H2-type" evidence="2">
    <location>
        <begin position="875"/>
        <end position="897"/>
    </location>
</feature>
<feature type="compositionally biased region" description="Polar residues" evidence="1">
    <location>
        <begin position="690"/>
        <end position="713"/>
    </location>
</feature>
<feature type="region of interest" description="Disordered" evidence="1">
    <location>
        <begin position="922"/>
        <end position="951"/>
    </location>
</feature>
<sequence length="1115" mass="125182">MQPTRQKGTSRRPDGTYRLNANQPQGELNRVRTSMNQTPNQRRLPNERGGTRSRGHTQRRDSNHLSRDSHSARNQRQLYDDAFLLYADARGHIGDAPRDYEGRQPTRRNPSNQNSATRAGGSSRQQTRDSQAVHNEAHRNQHPSDKQSGGTKTDNVSYDRMAHGQSTSRRVQRTGDEILIPREHETDRNKYYFFYGDVEHYVPWCATCDRRFETPVALREHLATKSHIKRSLEYRIEHLKAMCQESEHKNVIPTEKQSQIRKQRKDVQGAITQALHSGSKMHSAVIRDAQSSETSTTYTDELLITNVDTRKTEGDNKAVLSANDRVRQKADTGSVPDLITFGSDEEKTESGYCFAGATGLHGDGREVQREEEKQESSGFGRQPGLCERLKATEPPVGPQEKLRERRRSLNQRSAPESGPHNRHAGAYKVKTGGTDDEYIKFPFDYGDMHGYVPYCYTCQRRFPNTHLLKCHLRSNEHVTNAQNYCALHSQGTNPDKRQPKMANLTDGQSNSLKGNSKQPKADRLHGKKGESVGVAKGTVLPMNTSEAATDQVRQSKSFKGNWKQRKAASLHGKKRISVGVTKGTASCVSLSEAANDQVRQSKSLKGNWKQRKAASLRGKKRRSIGVTKSAAPRVSLSEAANDQVGQSKNLKDNSKQPKMAPLHFIKSGGIKTIPRVGSSEAANDQDRKLNANQPQGELNRVRTSMNQRPNQQRLHNERGGTRSGGHTQRRDSNYLSRDSHSARNQRQLYDDAFLLYADARGHIGDALRDYEGRQPTRRNPSNQNSATRAGGSSRQQTRDSQAVHNEAHRNQHPSDKQSGGTKTDNVSYDRMAHGQSTSRRVQRTGDEILIPREHETDRNKYYFFYGDVEHYVPWCATCDRRFETPVALREHLATKSHIKRSLEYRIEHLKALCQESEHKNVIPTEKQSQIRKQRKGSKMHSDVIRDAQSSETSTTYTDELLITNVGTRKTEGDNKAVLSANDRVRQKADTGSVPDLITFGSDEEKTESGYCFAGATGLHGDGREVQKEPHAIDILLAMEADIPCQCNSTTGDNNNEMNTGCNTSLCPIYRLGSSNDNENTIRCNDNAAESEDDVPSEEGLLIFDSDEDNYSSTST</sequence>
<name>A0A085LYZ1_9BILA</name>
<feature type="domain" description="C2H2-type" evidence="2">
    <location>
        <begin position="455"/>
        <end position="477"/>
    </location>
</feature>
<feature type="region of interest" description="Disordered" evidence="1">
    <location>
        <begin position="95"/>
        <end position="172"/>
    </location>
</feature>
<feature type="region of interest" description="Disordered" evidence="1">
    <location>
        <begin position="354"/>
        <end position="429"/>
    </location>
</feature>
<feature type="compositionally biased region" description="Polar residues" evidence="1">
    <location>
        <begin position="816"/>
        <end position="826"/>
    </location>
</feature>
<feature type="compositionally biased region" description="Polar residues" evidence="1">
    <location>
        <begin position="146"/>
        <end position="156"/>
    </location>
</feature>
<accession>A0A085LYZ1</accession>
<dbReference type="AlphaFoldDB" id="A0A085LYZ1"/>
<feature type="region of interest" description="Disordered" evidence="1">
    <location>
        <begin position="601"/>
        <end position="743"/>
    </location>
</feature>
<feature type="compositionally biased region" description="Basic and acidic residues" evidence="1">
    <location>
        <begin position="519"/>
        <end position="530"/>
    </location>
</feature>
<feature type="compositionally biased region" description="Polar residues" evidence="1">
    <location>
        <begin position="107"/>
        <end position="133"/>
    </location>
</feature>
<dbReference type="SMART" id="SM00355">
    <property type="entry name" value="ZnF_C2H2"/>
    <property type="match status" value="3"/>
</dbReference>
<feature type="compositionally biased region" description="Basic and acidic residues" evidence="1">
    <location>
        <begin position="95"/>
        <end position="104"/>
    </location>
</feature>
<feature type="compositionally biased region" description="Basic residues" evidence="1">
    <location>
        <begin position="608"/>
        <end position="623"/>
    </location>
</feature>
<keyword evidence="4" id="KW-1185">Reference proteome</keyword>
<feature type="compositionally biased region" description="Polar residues" evidence="1">
    <location>
        <begin position="777"/>
        <end position="803"/>
    </location>
</feature>
<organism evidence="3 4">
    <name type="scientific">Trichuris suis</name>
    <name type="common">pig whipworm</name>
    <dbReference type="NCBI Taxonomy" id="68888"/>
    <lineage>
        <taxon>Eukaryota</taxon>
        <taxon>Metazoa</taxon>
        <taxon>Ecdysozoa</taxon>
        <taxon>Nematoda</taxon>
        <taxon>Enoplea</taxon>
        <taxon>Dorylaimia</taxon>
        <taxon>Trichinellida</taxon>
        <taxon>Trichuridae</taxon>
        <taxon>Trichuris</taxon>
    </lineage>
</organism>
<feature type="compositionally biased region" description="Basic and acidic residues" evidence="1">
    <location>
        <begin position="728"/>
        <end position="741"/>
    </location>
</feature>
<dbReference type="InterPro" id="IPR036236">
    <property type="entry name" value="Znf_C2H2_sf"/>
</dbReference>
<feature type="region of interest" description="Disordered" evidence="1">
    <location>
        <begin position="1087"/>
        <end position="1115"/>
    </location>
</feature>
<evidence type="ECO:0000313" key="3">
    <source>
        <dbReference type="EMBL" id="KFD50187.1"/>
    </source>
</evidence>
<feature type="region of interest" description="Disordered" evidence="1">
    <location>
        <begin position="1"/>
        <end position="74"/>
    </location>
</feature>
<dbReference type="InterPro" id="IPR013087">
    <property type="entry name" value="Znf_C2H2_type"/>
</dbReference>
<evidence type="ECO:0000259" key="2">
    <source>
        <dbReference type="PROSITE" id="PS00028"/>
    </source>
</evidence>
<feature type="compositionally biased region" description="Polar residues" evidence="1">
    <location>
        <begin position="19"/>
        <end position="43"/>
    </location>
</feature>
<feature type="domain" description="C2H2-type" evidence="2">
    <location>
        <begin position="205"/>
        <end position="227"/>
    </location>
</feature>
<reference evidence="3 4" key="1">
    <citation type="journal article" date="2014" name="Nat. Genet.">
        <title>Genome and transcriptome of the porcine whipworm Trichuris suis.</title>
        <authorList>
            <person name="Jex A.R."/>
            <person name="Nejsum P."/>
            <person name="Schwarz E.M."/>
            <person name="Hu L."/>
            <person name="Young N.D."/>
            <person name="Hall R.S."/>
            <person name="Korhonen P.K."/>
            <person name="Liao S."/>
            <person name="Thamsborg S."/>
            <person name="Xia J."/>
            <person name="Xu P."/>
            <person name="Wang S."/>
            <person name="Scheerlinck J.P."/>
            <person name="Hofmann A."/>
            <person name="Sternberg P.W."/>
            <person name="Wang J."/>
            <person name="Gasser R.B."/>
        </authorList>
    </citation>
    <scope>NUCLEOTIDE SEQUENCE [LARGE SCALE GENOMIC DNA]</scope>
    <source>
        <strain evidence="3">DCEP-RM93M</strain>
    </source>
</reference>
<feature type="compositionally biased region" description="Polar residues" evidence="1">
    <location>
        <begin position="505"/>
        <end position="518"/>
    </location>
</feature>
<dbReference type="SUPFAM" id="SSF57667">
    <property type="entry name" value="beta-beta-alpha zinc fingers"/>
    <property type="match status" value="2"/>
</dbReference>
<feature type="compositionally biased region" description="Basic and acidic residues" evidence="1">
    <location>
        <begin position="135"/>
        <end position="145"/>
    </location>
</feature>
<protein>
    <recommendedName>
        <fullName evidence="2">C2H2-type domain-containing protein</fullName>
    </recommendedName>
</protein>
<feature type="compositionally biased region" description="Basic and acidic residues" evidence="1">
    <location>
        <begin position="362"/>
        <end position="375"/>
    </location>
</feature>